<keyword evidence="3" id="KW-1185">Reference proteome</keyword>
<sequence>MESKEEKVGSKGKILGNIVIIGNGGGVATKEVDDKVVNGRNVVVHDEGEPDGSTISFN</sequence>
<evidence type="ECO:0000313" key="3">
    <source>
        <dbReference type="Proteomes" id="UP000636800"/>
    </source>
</evidence>
<evidence type="ECO:0000313" key="2">
    <source>
        <dbReference type="EMBL" id="KAG0493094.1"/>
    </source>
</evidence>
<comment type="caution">
    <text evidence="2">The sequence shown here is derived from an EMBL/GenBank/DDBJ whole genome shotgun (WGS) entry which is preliminary data.</text>
</comment>
<gene>
    <name evidence="2" type="ORF">HPP92_006492</name>
    <name evidence="1" type="ORF">HPP92_027451</name>
</gene>
<dbReference type="Proteomes" id="UP000639772">
    <property type="component" value="Unassembled WGS sequence"/>
</dbReference>
<dbReference type="EMBL" id="JADCNM010000202">
    <property type="protein sequence ID" value="KAG0449166.1"/>
    <property type="molecule type" value="Genomic_DNA"/>
</dbReference>
<name>A0A835RPR3_VANPL</name>
<evidence type="ECO:0000313" key="1">
    <source>
        <dbReference type="EMBL" id="KAG0449166.1"/>
    </source>
</evidence>
<protein>
    <submittedName>
        <fullName evidence="2">Uncharacterized protein</fullName>
    </submittedName>
</protein>
<dbReference type="EMBL" id="JADCNL010000002">
    <property type="protein sequence ID" value="KAG0493094.1"/>
    <property type="molecule type" value="Genomic_DNA"/>
</dbReference>
<proteinExistence type="predicted"/>
<dbReference type="Proteomes" id="UP000636800">
    <property type="component" value="Chromosome 2"/>
</dbReference>
<accession>A0A835RPR3</accession>
<reference evidence="3 4" key="1">
    <citation type="journal article" date="2020" name="Nat. Food">
        <title>A phased Vanilla planifolia genome enables genetic improvement of flavour and production.</title>
        <authorList>
            <person name="Hasing T."/>
            <person name="Tang H."/>
            <person name="Brym M."/>
            <person name="Khazi F."/>
            <person name="Huang T."/>
            <person name="Chambers A.H."/>
        </authorList>
    </citation>
    <scope>NUCLEOTIDE SEQUENCE [LARGE SCALE GENOMIC DNA]</scope>
    <source>
        <tissue evidence="2">Leaf</tissue>
    </source>
</reference>
<dbReference type="AlphaFoldDB" id="A0A835RPR3"/>
<evidence type="ECO:0000313" key="4">
    <source>
        <dbReference type="Proteomes" id="UP000639772"/>
    </source>
</evidence>
<organism evidence="2 3">
    <name type="scientific">Vanilla planifolia</name>
    <name type="common">Vanilla</name>
    <dbReference type="NCBI Taxonomy" id="51239"/>
    <lineage>
        <taxon>Eukaryota</taxon>
        <taxon>Viridiplantae</taxon>
        <taxon>Streptophyta</taxon>
        <taxon>Embryophyta</taxon>
        <taxon>Tracheophyta</taxon>
        <taxon>Spermatophyta</taxon>
        <taxon>Magnoliopsida</taxon>
        <taxon>Liliopsida</taxon>
        <taxon>Asparagales</taxon>
        <taxon>Orchidaceae</taxon>
        <taxon>Vanilloideae</taxon>
        <taxon>Vanilleae</taxon>
        <taxon>Vanilla</taxon>
    </lineage>
</organism>